<feature type="compositionally biased region" description="Low complexity" evidence="1">
    <location>
        <begin position="647"/>
        <end position="657"/>
    </location>
</feature>
<dbReference type="EMBL" id="BRXU01000022">
    <property type="protein sequence ID" value="GLC58295.1"/>
    <property type="molecule type" value="Genomic_DNA"/>
</dbReference>
<accession>A0A9W6BUX4</accession>
<keyword evidence="3" id="KW-1185">Reference proteome</keyword>
<feature type="region of interest" description="Disordered" evidence="1">
    <location>
        <begin position="522"/>
        <end position="692"/>
    </location>
</feature>
<dbReference type="PANTHER" id="PTHR45733">
    <property type="entry name" value="FORMIN-J"/>
    <property type="match status" value="1"/>
</dbReference>
<dbReference type="AlphaFoldDB" id="A0A9W6BUX4"/>
<feature type="compositionally biased region" description="Pro residues" evidence="1">
    <location>
        <begin position="430"/>
        <end position="439"/>
    </location>
</feature>
<sequence>MLVGRCLNAHSTLPACRSKGCPQRCCAVISSTGHQQAQVAQAAARTSATSEQVCQTGIAAPVAGHLSGLLQLRDGPQTTLSLQAQLNDRLTRCTSWEELAALLDANLDILDFVNISTAWTRLATIFRSSGRHRSDGQPAPAAPPVREPAFRRFLALLIDVTSQQLRAFGVQALANVMWALSNADWHLEQHEPAVGKLMHEWCASVHERLPDLCAPDVSNISTAIGRLDHRWRPEFVVEFYRSVLQREELLAHLDLTTLNNLLYGMSRARRRRLTHIGPAARRLLGQCVDRLLERPDREATGLVPWRAAQLLYNCHKVKLRVRPNSYAVLMPLVAAVYTAEPNPMDRWSIGFLTAFVDAHRNVHPAVRPDLRPLYAYVERRLPEASTSQMAMLAHAFRELGCPPPAPFWGQLFSRYLVEQAAAAAAAAAASPPPPLPPQRQLPSELADGRAVQQQQQPNGESLQVLSPPPAQTRAALHQQQQQQYQHPLLRRQQQLQAQVQHHQQQAALALQLQRADRVAWGELPHANGHPPEPHRTPQAHRAPHVVQPPPPPQQSQQQPPQPQPQQSRQLPHALQQPRRPPHPPSVEEEPESRQATQPSPQPPPPLAVGPPPDPTVASSLQQPQAEQQQQKQSPSEQLQPPQPWPQQPLLQQQQQAPHPHPHARPNPHLHAHPHSHPQTARAAQQQQQQQPDLASLVPRLAVAMARTAERDHSRGGGGAGDAGDDDDLDEPRTLHYVCWQAAKAGILPPRVFLRLYVERVPQWLVRCADDTQVAQAVETLKLLRWVPRRDLREMLCTTLERRAATSRLPMRSLLRWVRQQR</sequence>
<evidence type="ECO:0000313" key="3">
    <source>
        <dbReference type="Proteomes" id="UP001165080"/>
    </source>
</evidence>
<feature type="compositionally biased region" description="Basic residues" evidence="1">
    <location>
        <begin position="659"/>
        <end position="675"/>
    </location>
</feature>
<dbReference type="Proteomes" id="UP001165080">
    <property type="component" value="Unassembled WGS sequence"/>
</dbReference>
<feature type="compositionally biased region" description="Pro residues" evidence="1">
    <location>
        <begin position="599"/>
        <end position="614"/>
    </location>
</feature>
<feature type="compositionally biased region" description="Low complexity" evidence="1">
    <location>
        <begin position="471"/>
        <end position="489"/>
    </location>
</feature>
<feature type="compositionally biased region" description="Low complexity" evidence="1">
    <location>
        <begin position="617"/>
        <end position="639"/>
    </location>
</feature>
<proteinExistence type="predicted"/>
<evidence type="ECO:0000313" key="2">
    <source>
        <dbReference type="EMBL" id="GLC58295.1"/>
    </source>
</evidence>
<protein>
    <submittedName>
        <fullName evidence="2">Uncharacterized protein</fullName>
    </submittedName>
</protein>
<name>A0A9W6BUX4_9CHLO</name>
<feature type="region of interest" description="Disordered" evidence="1">
    <location>
        <begin position="706"/>
        <end position="728"/>
    </location>
</feature>
<comment type="caution">
    <text evidence="2">The sequence shown here is derived from an EMBL/GenBank/DDBJ whole genome shotgun (WGS) entry which is preliminary data.</text>
</comment>
<dbReference type="InterPro" id="IPR051144">
    <property type="entry name" value="Formin_homology_domain"/>
</dbReference>
<feature type="compositionally biased region" description="Pro residues" evidence="1">
    <location>
        <begin position="546"/>
        <end position="563"/>
    </location>
</feature>
<feature type="compositionally biased region" description="Low complexity" evidence="1">
    <location>
        <begin position="564"/>
        <end position="577"/>
    </location>
</feature>
<feature type="region of interest" description="Disordered" evidence="1">
    <location>
        <begin position="427"/>
        <end position="489"/>
    </location>
</feature>
<organism evidence="2 3">
    <name type="scientific">Pleodorina starrii</name>
    <dbReference type="NCBI Taxonomy" id="330485"/>
    <lineage>
        <taxon>Eukaryota</taxon>
        <taxon>Viridiplantae</taxon>
        <taxon>Chlorophyta</taxon>
        <taxon>core chlorophytes</taxon>
        <taxon>Chlorophyceae</taxon>
        <taxon>CS clade</taxon>
        <taxon>Chlamydomonadales</taxon>
        <taxon>Volvocaceae</taxon>
        <taxon>Pleodorina</taxon>
    </lineage>
</organism>
<gene>
    <name evidence="2" type="primary">PLEST005425</name>
    <name evidence="2" type="ORF">PLESTB_001343100</name>
</gene>
<feature type="compositionally biased region" description="Polar residues" evidence="1">
    <location>
        <begin position="451"/>
        <end position="464"/>
    </location>
</feature>
<evidence type="ECO:0000256" key="1">
    <source>
        <dbReference type="SAM" id="MobiDB-lite"/>
    </source>
</evidence>
<reference evidence="2 3" key="1">
    <citation type="journal article" date="2023" name="Commun. Biol.">
        <title>Reorganization of the ancestral sex-determining regions during the evolution of trioecy in Pleodorina starrii.</title>
        <authorList>
            <person name="Takahashi K."/>
            <person name="Suzuki S."/>
            <person name="Kawai-Toyooka H."/>
            <person name="Yamamoto K."/>
            <person name="Hamaji T."/>
            <person name="Ootsuki R."/>
            <person name="Yamaguchi H."/>
            <person name="Kawachi M."/>
            <person name="Higashiyama T."/>
            <person name="Nozaki H."/>
        </authorList>
    </citation>
    <scope>NUCLEOTIDE SEQUENCE [LARGE SCALE GENOMIC DNA]</scope>
    <source>
        <strain evidence="2 3">NIES-4479</strain>
    </source>
</reference>